<proteinExistence type="predicted"/>
<dbReference type="GO" id="GO:0005886">
    <property type="term" value="C:plasma membrane"/>
    <property type="evidence" value="ECO:0007669"/>
    <property type="project" value="UniProtKB-SubCell"/>
</dbReference>
<dbReference type="InterPro" id="IPR025405">
    <property type="entry name" value="DUF4131"/>
</dbReference>
<accession>A0A554JE79</accession>
<dbReference type="Pfam" id="PF13567">
    <property type="entry name" value="DUF4131"/>
    <property type="match status" value="1"/>
</dbReference>
<dbReference type="InterPro" id="IPR004477">
    <property type="entry name" value="ComEC_N"/>
</dbReference>
<keyword evidence="5 6" id="KW-0472">Membrane</keyword>
<evidence type="ECO:0000256" key="1">
    <source>
        <dbReference type="ARBA" id="ARBA00004651"/>
    </source>
</evidence>
<feature type="transmembrane region" description="Helical" evidence="6">
    <location>
        <begin position="453"/>
        <end position="472"/>
    </location>
</feature>
<keyword evidence="3 6" id="KW-0812">Transmembrane</keyword>
<evidence type="ECO:0000256" key="5">
    <source>
        <dbReference type="ARBA" id="ARBA00023136"/>
    </source>
</evidence>
<evidence type="ECO:0000313" key="9">
    <source>
        <dbReference type="EMBL" id="TSC66675.1"/>
    </source>
</evidence>
<sequence length="479" mass="54244">MNKSSIFVWGISFFLLGSFLGVSKQTEVILPLVVFVLALLCSFKLKQRSLVIPSIFLAFFLLGFLKAEISSWEQSKYSKYYDKKVFFKATITKDPETYKQKFKRITLKPEGFDQMLLTTFFTRDQYFYGDTVFVSGKIKEPRSDDDFNYKRYLQSKNIYAQISSPEIFVLTKAKGFTLNSNPAIFWSLKFKHWVYKQFQDKLPKEQAGLLVSFLVGQKELLSEQTITEFTKAGLAHIIAVSGFTLTLILLFCNKLGAYIGKKKAWAICLAVAFLYIVMADFAAGVIRAALMSGIFVFGKSLGRQYALLPALALTAGVLVFLNPLIIKYDIGFMLSFLSILGILFFVLPIESLLEKIHIPKRFEIRTIIATTLAAEIVTIPLTLYYFQQFSVVAPLSNLLILPILPICLALGYLVCIPFLGSLIAKILMIPLNYSFFVVSTLSSFKYSTLNFKIQASALILSYIGIFLFYKALMRKLKDV</sequence>
<dbReference type="PANTHER" id="PTHR30619:SF1">
    <property type="entry name" value="RECOMBINATION PROTEIN 2"/>
    <property type="match status" value="1"/>
</dbReference>
<feature type="transmembrane region" description="Helical" evidence="6">
    <location>
        <begin position="232"/>
        <end position="252"/>
    </location>
</feature>
<feature type="transmembrane region" description="Helical" evidence="6">
    <location>
        <begin position="29"/>
        <end position="45"/>
    </location>
</feature>
<feature type="transmembrane region" description="Helical" evidence="6">
    <location>
        <begin position="51"/>
        <end position="69"/>
    </location>
</feature>
<evidence type="ECO:0000256" key="4">
    <source>
        <dbReference type="ARBA" id="ARBA00022989"/>
    </source>
</evidence>
<feature type="domain" description="ComEC/Rec2-related protein" evidence="7">
    <location>
        <begin position="214"/>
        <end position="469"/>
    </location>
</feature>
<feature type="transmembrane region" description="Helical" evidence="6">
    <location>
        <begin position="398"/>
        <end position="419"/>
    </location>
</feature>
<dbReference type="InterPro" id="IPR052159">
    <property type="entry name" value="Competence_DNA_uptake"/>
</dbReference>
<feature type="transmembrane region" description="Helical" evidence="6">
    <location>
        <begin position="332"/>
        <end position="353"/>
    </location>
</feature>
<comment type="caution">
    <text evidence="9">The sequence shown here is derived from an EMBL/GenBank/DDBJ whole genome shotgun (WGS) entry which is preliminary data.</text>
</comment>
<dbReference type="PANTHER" id="PTHR30619">
    <property type="entry name" value="DNA INTERNALIZATION/COMPETENCE PROTEIN COMEC/REC2"/>
    <property type="match status" value="1"/>
</dbReference>
<gene>
    <name evidence="9" type="ORF">G01um101477_10</name>
</gene>
<evidence type="ECO:0000259" key="7">
    <source>
        <dbReference type="Pfam" id="PF03772"/>
    </source>
</evidence>
<dbReference type="NCBIfam" id="TIGR00360">
    <property type="entry name" value="ComEC_N-term"/>
    <property type="match status" value="1"/>
</dbReference>
<feature type="transmembrane region" description="Helical" evidence="6">
    <location>
        <begin position="264"/>
        <end position="286"/>
    </location>
</feature>
<dbReference type="AlphaFoldDB" id="A0A554JE79"/>
<dbReference type="Proteomes" id="UP000319613">
    <property type="component" value="Unassembled WGS sequence"/>
</dbReference>
<organism evidence="9 10">
    <name type="scientific">Candidatus Doudnabacteria bacterium Gr01-1014_77</name>
    <dbReference type="NCBI Taxonomy" id="2017133"/>
    <lineage>
        <taxon>Bacteria</taxon>
        <taxon>Candidatus Doudnaibacteriota</taxon>
    </lineage>
</organism>
<keyword evidence="2" id="KW-1003">Cell membrane</keyword>
<reference evidence="9 10" key="1">
    <citation type="submission" date="2017-07" db="EMBL/GenBank/DDBJ databases">
        <title>Mechanisms for carbon and nitrogen cycling indicate functional differentiation within the Candidate Phyla Radiation.</title>
        <authorList>
            <person name="Danczak R.E."/>
            <person name="Johnston M.D."/>
            <person name="Kenah C."/>
            <person name="Slattery M."/>
            <person name="Wrighton K.C."/>
            <person name="Wilkins M.J."/>
        </authorList>
    </citation>
    <scope>NUCLEOTIDE SEQUENCE [LARGE SCALE GENOMIC DNA]</scope>
    <source>
        <strain evidence="9">Gr01-1014_77</strain>
    </source>
</reference>
<protein>
    <submittedName>
        <fullName evidence="9">Competence protein ComEC</fullName>
    </submittedName>
</protein>
<evidence type="ECO:0000256" key="2">
    <source>
        <dbReference type="ARBA" id="ARBA00022475"/>
    </source>
</evidence>
<feature type="domain" description="DUF4131" evidence="8">
    <location>
        <begin position="29"/>
        <end position="167"/>
    </location>
</feature>
<evidence type="ECO:0000313" key="10">
    <source>
        <dbReference type="Proteomes" id="UP000319613"/>
    </source>
</evidence>
<evidence type="ECO:0000256" key="3">
    <source>
        <dbReference type="ARBA" id="ARBA00022692"/>
    </source>
</evidence>
<feature type="transmembrane region" description="Helical" evidence="6">
    <location>
        <begin position="306"/>
        <end position="326"/>
    </location>
</feature>
<feature type="transmembrane region" description="Helical" evidence="6">
    <location>
        <begin position="6"/>
        <end position="22"/>
    </location>
</feature>
<evidence type="ECO:0000256" key="6">
    <source>
        <dbReference type="SAM" id="Phobius"/>
    </source>
</evidence>
<feature type="transmembrane region" description="Helical" evidence="6">
    <location>
        <begin position="365"/>
        <end position="386"/>
    </location>
</feature>
<dbReference type="EMBL" id="VMFF01000001">
    <property type="protein sequence ID" value="TSC66675.1"/>
    <property type="molecule type" value="Genomic_DNA"/>
</dbReference>
<evidence type="ECO:0000259" key="8">
    <source>
        <dbReference type="Pfam" id="PF13567"/>
    </source>
</evidence>
<name>A0A554JE79_9BACT</name>
<keyword evidence="4 6" id="KW-1133">Transmembrane helix</keyword>
<dbReference type="Pfam" id="PF03772">
    <property type="entry name" value="Competence"/>
    <property type="match status" value="1"/>
</dbReference>
<comment type="subcellular location">
    <subcellularLocation>
        <location evidence="1">Cell membrane</location>
        <topology evidence="1">Multi-pass membrane protein</topology>
    </subcellularLocation>
</comment>